<dbReference type="EMBL" id="JAKKPZ010000007">
    <property type="protein sequence ID" value="KAI1718951.1"/>
    <property type="molecule type" value="Genomic_DNA"/>
</dbReference>
<feature type="region of interest" description="Disordered" evidence="2">
    <location>
        <begin position="32"/>
        <end position="52"/>
    </location>
</feature>
<dbReference type="FunFam" id="1.10.8.270:FF:000026">
    <property type="entry name" value="TBC (Tre-2/Bub2/Cdc16) domain family"/>
    <property type="match status" value="1"/>
</dbReference>
<gene>
    <name evidence="5" type="ORF">DdX_06066</name>
</gene>
<accession>A0AAD4NC24</accession>
<evidence type="ECO:0000256" key="1">
    <source>
        <dbReference type="SAM" id="Coils"/>
    </source>
</evidence>
<dbReference type="InterPro" id="IPR036322">
    <property type="entry name" value="WD40_repeat_dom_sf"/>
</dbReference>
<evidence type="ECO:0000259" key="4">
    <source>
        <dbReference type="PROSITE" id="PS50086"/>
    </source>
</evidence>
<feature type="compositionally biased region" description="Polar residues" evidence="2">
    <location>
        <begin position="369"/>
        <end position="402"/>
    </location>
</feature>
<feature type="region of interest" description="Disordered" evidence="2">
    <location>
        <begin position="1277"/>
        <end position="1314"/>
    </location>
</feature>
<dbReference type="SMART" id="SM00233">
    <property type="entry name" value="PH"/>
    <property type="match status" value="1"/>
</dbReference>
<feature type="region of interest" description="Disordered" evidence="2">
    <location>
        <begin position="1454"/>
        <end position="1510"/>
    </location>
</feature>
<feature type="compositionally biased region" description="Polar residues" evidence="2">
    <location>
        <begin position="1334"/>
        <end position="1353"/>
    </location>
</feature>
<feature type="region of interest" description="Disordered" evidence="2">
    <location>
        <begin position="171"/>
        <end position="242"/>
    </location>
</feature>
<feature type="region of interest" description="Disordered" evidence="2">
    <location>
        <begin position="353"/>
        <end position="417"/>
    </location>
</feature>
<dbReference type="InterPro" id="IPR050302">
    <property type="entry name" value="Rab_GAP_TBC_domain"/>
</dbReference>
<dbReference type="InterPro" id="IPR011993">
    <property type="entry name" value="PH-like_dom_sf"/>
</dbReference>
<sequence>MASIQQCPRRLSTSQSCQSTSGLLQLQIPSSSQATSQHSSPQPALFSSHAHSPQPKVECFSLEGFLYMKCQGGALTFLQSRKRLYFGLEELENKLIYYRDKADFDRKRDCIGIIPLNNALCSLIEGNLCAFVLHTGGKKYVMEAENEMSAHCWLNALQQRRDINDNHVNAFDIPIPPPPPSYNVTNAIRRHRSRSRSEPSDSDSLADNPRPLQLKPHENQSNSSTMASNKATSLPPTPTIKCRPVSLFPTSTVVNTPIAENPTTVTSELTSEMVRENGTLPQNNSCRQNHGANNSNNSFRSYVKPRQMSIPESNAIDSVIVPAFKSLDQPSSARPPLWLENWINNWLTDQVSNDATTPTASGDLGPLGTKSQAGPSTSTLFPSQSGDQGYNAASTSQEPSEVTSRCDSRRTSTSSNPVQFFDELSMLRIVDNRQKERIHELNLECTRLVREVERLKSQVSNGTAQNCPPMTAPVNALSSSPDYSLSIAAQNRFLNSELLRINDRCMEAERQVEQCNKKIYKLETEMEDFKKEYVYLLQSCVRIPLHEHSSCDVVQVKLFGGDVHERRVKMLLERARESDPTLPSFESVTKPGSYHVDDYGFRHSFDDIPLALHYIATQLNDHYDSQSEEYITLKHKWRTIIENNSNDIERNRENRHLCRLGVPRSLRSKVWRILINQQVVEIKSKYGEYYYRNLCSSQGTPAEKHYCANHQKQINLDLLRTMPSNVHFMSASCKGVTHLQAVLRAYCLHNPTIGYCQGMNFLAATALLFVSPEDAFWFLIAITERYFSTSYFDQSLTGAQADQEVLKEIVEQKFPRLAHHLEECDIDLTTITLNWFLALFFDAVPFQTMLRIWDCFLFEGPKVLFRFTIALLGLYEDEILDHSDTISVMKVLKAAVRLTYDVDGLIKYAFDELNPFPSKEFLKRRHSLYLEVLQEKLYKRMQLRRMYNITDVTSNSDKVCDLPIESITFNEFVPGTGYVCAGNQKRGKLSMIGFHKEATNLNTLDIEFDCRPVSMVIFHKEMAFVSLLSGYIVAIHLCDNQAEIMWELKLNDVALKLLHCENRLYSPLANGTLAVLENAFEKMPSGLDLYHIPISAAPITDALLDDDHFTLSTIGSIYVASSAAGSHIPMFEKIRAFSHSEHGIWLITAHSALIQLWKSSECQMLFDITYDHSHRKPSFDEDDQFDQVEIYCIMYHENEVWIGTVDGYLMLYKLDHAHEYLPMRPKHSHCQESQLSCHRYPPGKRLSPIHNVSNSIPLHRQQMYYIPTEMETRVEEYASADSANDASRVASSSLSSTNESDKARAQNTQKSKLCKGNSVDSAVSVFSSSDGVTSKGSNNVTKKLSESEAPSTTRQRRKISRKTFEEMLKSGKIENCTNSPLLSMGGSLEYDDYFEIYSEPDHDQKHDTGLAEGSLLNKLSVNKLVQIPVRKMSSSLFGNSNQLNLDNCTTSGEISPIGDSHAKTNGVSSQYVPQNGDETNAQNASTPSPSETSMELSLGSTTSTLPKTIAEEDEFVNSASIEEEDEEDEEEDVSPEELLHQLTIDSTADVEAKNNLRLRRKDLNFDDTLLSAKDLEGSTTEPCWSRRNSRVVIADNDLVESEIFNDEDVVVTGTGNYGDEEAILRWRREKNSGLWINDPLVDMCVRGKKRTLLNPNGSFRRSKH</sequence>
<dbReference type="GO" id="GO:0005096">
    <property type="term" value="F:GTPase activator activity"/>
    <property type="evidence" value="ECO:0007669"/>
    <property type="project" value="TreeGrafter"/>
</dbReference>
<feature type="domain" description="PH" evidence="3">
    <location>
        <begin position="59"/>
        <end position="162"/>
    </location>
</feature>
<feature type="coiled-coil region" evidence="1">
    <location>
        <begin position="491"/>
        <end position="532"/>
    </location>
</feature>
<dbReference type="InterPro" id="IPR035969">
    <property type="entry name" value="Rab-GAP_TBC_sf"/>
</dbReference>
<keyword evidence="1" id="KW-0175">Coiled coil</keyword>
<feature type="compositionally biased region" description="Polar residues" evidence="2">
    <location>
        <begin position="1463"/>
        <end position="1506"/>
    </location>
</feature>
<organism evidence="5 6">
    <name type="scientific">Ditylenchus destructor</name>
    <dbReference type="NCBI Taxonomy" id="166010"/>
    <lineage>
        <taxon>Eukaryota</taxon>
        <taxon>Metazoa</taxon>
        <taxon>Ecdysozoa</taxon>
        <taxon>Nematoda</taxon>
        <taxon>Chromadorea</taxon>
        <taxon>Rhabditida</taxon>
        <taxon>Tylenchina</taxon>
        <taxon>Tylenchomorpha</taxon>
        <taxon>Sphaerularioidea</taxon>
        <taxon>Anguinidae</taxon>
        <taxon>Anguininae</taxon>
        <taxon>Ditylenchus</taxon>
    </lineage>
</organism>
<feature type="domain" description="Rab-GAP TBC" evidence="4">
    <location>
        <begin position="661"/>
        <end position="860"/>
    </location>
</feature>
<feature type="region of interest" description="Disordered" evidence="2">
    <location>
        <begin position="279"/>
        <end position="298"/>
    </location>
</feature>
<dbReference type="PROSITE" id="PS50003">
    <property type="entry name" value="PH_DOMAIN"/>
    <property type="match status" value="1"/>
</dbReference>
<proteinExistence type="predicted"/>
<dbReference type="SUPFAM" id="SSF50978">
    <property type="entry name" value="WD40 repeat-like"/>
    <property type="match status" value="1"/>
</dbReference>
<name>A0AAD4NC24_9BILA</name>
<dbReference type="GO" id="GO:0031267">
    <property type="term" value="F:small GTPase binding"/>
    <property type="evidence" value="ECO:0007669"/>
    <property type="project" value="TreeGrafter"/>
</dbReference>
<dbReference type="InterPro" id="IPR001849">
    <property type="entry name" value="PH_domain"/>
</dbReference>
<dbReference type="SMART" id="SM00164">
    <property type="entry name" value="TBC"/>
    <property type="match status" value="1"/>
</dbReference>
<dbReference type="InterPro" id="IPR000195">
    <property type="entry name" value="Rab-GAP-TBC_dom"/>
</dbReference>
<dbReference type="Gene3D" id="1.10.8.270">
    <property type="entry name" value="putative rabgap domain of human tbc1 domain family member 14 like domains"/>
    <property type="match status" value="1"/>
</dbReference>
<feature type="region of interest" description="Disordered" evidence="2">
    <location>
        <begin position="1327"/>
        <end position="1358"/>
    </location>
</feature>
<keyword evidence="6" id="KW-1185">Reference proteome</keyword>
<dbReference type="SUPFAM" id="SSF50729">
    <property type="entry name" value="PH domain-like"/>
    <property type="match status" value="1"/>
</dbReference>
<comment type="caution">
    <text evidence="5">The sequence shown here is derived from an EMBL/GenBank/DDBJ whole genome shotgun (WGS) entry which is preliminary data.</text>
</comment>
<dbReference type="Pfam" id="PF00169">
    <property type="entry name" value="PH"/>
    <property type="match status" value="1"/>
</dbReference>
<evidence type="ECO:0000259" key="3">
    <source>
        <dbReference type="PROSITE" id="PS50003"/>
    </source>
</evidence>
<dbReference type="Pfam" id="PF00566">
    <property type="entry name" value="RabGAP-TBC"/>
    <property type="match status" value="1"/>
</dbReference>
<dbReference type="PANTHER" id="PTHR47219">
    <property type="entry name" value="RAB GTPASE-ACTIVATING PROTEIN 1-LIKE"/>
    <property type="match status" value="1"/>
</dbReference>
<feature type="compositionally biased region" description="Low complexity" evidence="2">
    <location>
        <begin position="32"/>
        <end position="43"/>
    </location>
</feature>
<dbReference type="Proteomes" id="UP001201812">
    <property type="component" value="Unassembled WGS sequence"/>
</dbReference>
<feature type="compositionally biased region" description="Polar residues" evidence="2">
    <location>
        <begin position="219"/>
        <end position="234"/>
    </location>
</feature>
<dbReference type="PROSITE" id="PS50086">
    <property type="entry name" value="TBC_RABGAP"/>
    <property type="match status" value="1"/>
</dbReference>
<protein>
    <submittedName>
        <fullName evidence="5">Rab-GTPase-TBC domain-containing protein</fullName>
    </submittedName>
</protein>
<evidence type="ECO:0000313" key="6">
    <source>
        <dbReference type="Proteomes" id="UP001201812"/>
    </source>
</evidence>
<dbReference type="PANTHER" id="PTHR47219:SF20">
    <property type="entry name" value="TBC1 DOMAIN FAMILY MEMBER 2B"/>
    <property type="match status" value="1"/>
</dbReference>
<reference evidence="5" key="1">
    <citation type="submission" date="2022-01" db="EMBL/GenBank/DDBJ databases">
        <title>Genome Sequence Resource for Two Populations of Ditylenchus destructor, the Migratory Endoparasitic Phytonematode.</title>
        <authorList>
            <person name="Zhang H."/>
            <person name="Lin R."/>
            <person name="Xie B."/>
        </authorList>
    </citation>
    <scope>NUCLEOTIDE SEQUENCE</scope>
    <source>
        <strain evidence="5">BazhouSP</strain>
    </source>
</reference>
<dbReference type="Gene3D" id="1.10.472.80">
    <property type="entry name" value="Ypt/Rab-GAP domain of gyp1p, domain 3"/>
    <property type="match status" value="1"/>
</dbReference>
<evidence type="ECO:0000313" key="5">
    <source>
        <dbReference type="EMBL" id="KAI1718951.1"/>
    </source>
</evidence>
<evidence type="ECO:0000256" key="2">
    <source>
        <dbReference type="SAM" id="MobiDB-lite"/>
    </source>
</evidence>
<dbReference type="Gene3D" id="2.30.29.30">
    <property type="entry name" value="Pleckstrin-homology domain (PH domain)/Phosphotyrosine-binding domain (PTB)"/>
    <property type="match status" value="1"/>
</dbReference>
<dbReference type="SUPFAM" id="SSF47923">
    <property type="entry name" value="Ypt/Rab-GAP domain of gyp1p"/>
    <property type="match status" value="2"/>
</dbReference>